<dbReference type="Proteomes" id="UP000664405">
    <property type="component" value="Unassembled WGS sequence"/>
</dbReference>
<evidence type="ECO:0000313" key="1">
    <source>
        <dbReference type="EMBL" id="MBN8198567.1"/>
    </source>
</evidence>
<dbReference type="GO" id="GO:0016829">
    <property type="term" value="F:lyase activity"/>
    <property type="evidence" value="ECO:0007669"/>
    <property type="project" value="UniProtKB-KW"/>
</dbReference>
<dbReference type="RefSeq" id="WP_206928312.1">
    <property type="nucleotide sequence ID" value="NZ_JAEKJW010000003.1"/>
</dbReference>
<dbReference type="InterPro" id="IPR008773">
    <property type="entry name" value="PhnI"/>
</dbReference>
<name>A0A8I1MC77_9PROT</name>
<keyword evidence="1" id="KW-0456">Lyase</keyword>
<dbReference type="GO" id="GO:0019634">
    <property type="term" value="P:organic phosphonate metabolic process"/>
    <property type="evidence" value="ECO:0007669"/>
    <property type="project" value="InterPro"/>
</dbReference>
<organism evidence="1 2">
    <name type="scientific">Thalassospira povalilytica</name>
    <dbReference type="NCBI Taxonomy" id="732237"/>
    <lineage>
        <taxon>Bacteria</taxon>
        <taxon>Pseudomonadati</taxon>
        <taxon>Pseudomonadota</taxon>
        <taxon>Alphaproteobacteria</taxon>
        <taxon>Rhodospirillales</taxon>
        <taxon>Thalassospiraceae</taxon>
        <taxon>Thalassospira</taxon>
    </lineage>
</organism>
<evidence type="ECO:0000313" key="2">
    <source>
        <dbReference type="Proteomes" id="UP000664405"/>
    </source>
</evidence>
<dbReference type="AlphaFoldDB" id="A0A8I1MC77"/>
<proteinExistence type="predicted"/>
<dbReference type="Pfam" id="PF05861">
    <property type="entry name" value="PhnI"/>
    <property type="match status" value="1"/>
</dbReference>
<gene>
    <name evidence="1" type="ORF">JF547_19005</name>
</gene>
<dbReference type="EMBL" id="JAEKJW010000003">
    <property type="protein sequence ID" value="MBN8198567.1"/>
    <property type="molecule type" value="Genomic_DNA"/>
</dbReference>
<reference evidence="1" key="1">
    <citation type="submission" date="2020-12" db="EMBL/GenBank/DDBJ databases">
        <title>Oil enriched cultivation method for isolating marine PHA-producing bacteria.</title>
        <authorList>
            <person name="Zheng W."/>
            <person name="Yu S."/>
            <person name="Huang Y."/>
        </authorList>
    </citation>
    <scope>NUCLEOTIDE SEQUENCE</scope>
    <source>
        <strain evidence="1">SY-2-3</strain>
    </source>
</reference>
<sequence>MYVAVKGGERAINNAHRLLAEQRRGDKKVAEIQTDQIEQQLSLSVTRVMAEGSLYDRDLAALAIKQARGDLIEAIFLMRAYRTTLPRFAFSKPIKTADMDISRRISATFKDLPGGQILGPTFDYTHRLLDFTLMANGEEPLDVPSGEQPVDDHMPRVLDDILNDEGLIQDEPVPVDDTAPVADLTREPVKFPAGRDLRLQNLSRGDEGFVLALGYSTQRGYANSHAFVGEIRYGTVSVEIEPEELGFAIDIGDIELTECETVNKFKGSKTKLPQFTRGYGLVFGQNERKAISMALVDRAMRADEMGEQIMGPAQDSEFVMEHSDNVQSTGFVEHIKLPHYVDFQGELELVRRMRTEVEERLAKLDTETARSQPEAAE</sequence>
<comment type="caution">
    <text evidence="1">The sequence shown here is derived from an EMBL/GenBank/DDBJ whole genome shotgun (WGS) entry which is preliminary data.</text>
</comment>
<protein>
    <submittedName>
        <fullName evidence="1">Carbon-phosphorus lyase complex subunit PhnI</fullName>
    </submittedName>
</protein>
<accession>A0A8I1MC77</accession>
<dbReference type="PIRSF" id="PIRSF007313">
    <property type="entry name" value="PhnI"/>
    <property type="match status" value="1"/>
</dbReference>